<keyword evidence="2" id="KW-0963">Cytoplasm</keyword>
<dbReference type="PANTHER" id="PTHR42713">
    <property type="entry name" value="HISTIDINE KINASE-RELATED"/>
    <property type="match status" value="1"/>
</dbReference>
<evidence type="ECO:0000256" key="7">
    <source>
        <dbReference type="ARBA" id="ARBA00023163"/>
    </source>
</evidence>
<dbReference type="SMART" id="SM00448">
    <property type="entry name" value="REC"/>
    <property type="match status" value="1"/>
</dbReference>
<feature type="modified residue" description="4-aspartylphosphate" evidence="8">
    <location>
        <position position="55"/>
    </location>
</feature>
<dbReference type="PANTHER" id="PTHR42713:SF3">
    <property type="entry name" value="TRANSCRIPTIONAL REGULATORY PROTEIN HPTR"/>
    <property type="match status" value="1"/>
</dbReference>
<dbReference type="Proteomes" id="UP000553776">
    <property type="component" value="Unassembled WGS sequence"/>
</dbReference>
<organism evidence="12 13">
    <name type="scientific">Cohnella xylanilytica</name>
    <dbReference type="NCBI Taxonomy" id="557555"/>
    <lineage>
        <taxon>Bacteria</taxon>
        <taxon>Bacillati</taxon>
        <taxon>Bacillota</taxon>
        <taxon>Bacilli</taxon>
        <taxon>Bacillales</taxon>
        <taxon>Paenibacillaceae</taxon>
        <taxon>Cohnella</taxon>
    </lineage>
</organism>
<dbReference type="GO" id="GO:0000160">
    <property type="term" value="P:phosphorelay signal transduction system"/>
    <property type="evidence" value="ECO:0007669"/>
    <property type="project" value="UniProtKB-KW"/>
</dbReference>
<evidence type="ECO:0000256" key="9">
    <source>
        <dbReference type="SAM" id="Coils"/>
    </source>
</evidence>
<keyword evidence="3 8" id="KW-0597">Phosphoprotein</keyword>
<proteinExistence type="predicted"/>
<evidence type="ECO:0000256" key="2">
    <source>
        <dbReference type="ARBA" id="ARBA00022490"/>
    </source>
</evidence>
<keyword evidence="6" id="KW-0238">DNA-binding</keyword>
<dbReference type="InterPro" id="IPR011006">
    <property type="entry name" value="CheY-like_superfamily"/>
</dbReference>
<keyword evidence="9" id="KW-0175">Coiled coil</keyword>
<dbReference type="PROSITE" id="PS00041">
    <property type="entry name" value="HTH_ARAC_FAMILY_1"/>
    <property type="match status" value="1"/>
</dbReference>
<dbReference type="Pfam" id="PF00072">
    <property type="entry name" value="Response_reg"/>
    <property type="match status" value="1"/>
</dbReference>
<keyword evidence="4" id="KW-0902">Two-component regulatory system</keyword>
<comment type="subcellular location">
    <subcellularLocation>
        <location evidence="1">Cytoplasm</location>
    </subcellularLocation>
</comment>
<protein>
    <submittedName>
        <fullName evidence="12">Response regulator</fullName>
    </submittedName>
</protein>
<dbReference type="PRINTS" id="PR00032">
    <property type="entry name" value="HTHARAC"/>
</dbReference>
<dbReference type="Pfam" id="PF12833">
    <property type="entry name" value="HTH_18"/>
    <property type="match status" value="1"/>
</dbReference>
<sequence length="545" mass="61663">MYKAIIVDDESIVRDGLRNTIAWNDHGFELAGDYENGREAWEAIERLKPDFIISDISMPFMDGLELARLVSTNYPYMKVVILTGYDQFEYAQQAIRLKVRDFVLKPITAREIRELLDKARAEMDEEAKRLEDLGRLRSQLHQSLPLLKERFLERLVLLGLGKPEIEERFAYFGLPPLEPPCLVMVADIDDFGEKETLIDDGHDAEFLRFAVFNIFEETASQRPGTLLFRTREEKLMAIVGGAADESELYDAAFGMAEEVRHLVEKYLRFTVTIGIGHAVSSAEQLPASARSALSALDYRFQQGKNKVLGITDMEGSSAPASPVPNRDWDRRLAAAVRTGAADEARELIGRIAGELRSAPLPVCFLHIQRILLALLDVAQELGLGLESPAGEAAPIQPLCLTEVYRFKTLGEIEDWLKDIVASLMAGIADNRSRFTRLQIARATDYIEEHYADEKLSLRDLCRHVLMSTSYFSLAFKQCTGETFVEYLTRVRIEKAKALLLATSLKFYEIASRVGYADPNYFSILFKKHTGMTPRDFRERQAKESV</sequence>
<dbReference type="Gene3D" id="3.40.50.2300">
    <property type="match status" value="1"/>
</dbReference>
<dbReference type="SUPFAM" id="SSF52172">
    <property type="entry name" value="CheY-like"/>
    <property type="match status" value="1"/>
</dbReference>
<evidence type="ECO:0000259" key="11">
    <source>
        <dbReference type="PROSITE" id="PS50110"/>
    </source>
</evidence>
<gene>
    <name evidence="12" type="ORF">H7B90_17395</name>
</gene>
<dbReference type="InterPro" id="IPR041522">
    <property type="entry name" value="CdaR_GGDEF"/>
</dbReference>
<dbReference type="EMBL" id="JACJVR010000068">
    <property type="protein sequence ID" value="MBB6693182.1"/>
    <property type="molecule type" value="Genomic_DNA"/>
</dbReference>
<keyword evidence="13" id="KW-1185">Reference proteome</keyword>
<comment type="caution">
    <text evidence="12">The sequence shown here is derived from an EMBL/GenBank/DDBJ whole genome shotgun (WGS) entry which is preliminary data.</text>
</comment>
<dbReference type="GO" id="GO:0043565">
    <property type="term" value="F:sequence-specific DNA binding"/>
    <property type="evidence" value="ECO:0007669"/>
    <property type="project" value="InterPro"/>
</dbReference>
<feature type="domain" description="HTH araC/xylS-type" evidence="10">
    <location>
        <begin position="440"/>
        <end position="539"/>
    </location>
</feature>
<dbReference type="GO" id="GO:0005737">
    <property type="term" value="C:cytoplasm"/>
    <property type="evidence" value="ECO:0007669"/>
    <property type="project" value="UniProtKB-SubCell"/>
</dbReference>
<evidence type="ECO:0000256" key="8">
    <source>
        <dbReference type="PROSITE-ProRule" id="PRU00169"/>
    </source>
</evidence>
<dbReference type="Pfam" id="PF17853">
    <property type="entry name" value="GGDEF_2"/>
    <property type="match status" value="1"/>
</dbReference>
<keyword evidence="5" id="KW-0805">Transcription regulation</keyword>
<dbReference type="InterPro" id="IPR018060">
    <property type="entry name" value="HTH_AraC"/>
</dbReference>
<dbReference type="CDD" id="cd17536">
    <property type="entry name" value="REC_YesN-like"/>
    <property type="match status" value="1"/>
</dbReference>
<evidence type="ECO:0000256" key="6">
    <source>
        <dbReference type="ARBA" id="ARBA00023125"/>
    </source>
</evidence>
<evidence type="ECO:0000256" key="3">
    <source>
        <dbReference type="ARBA" id="ARBA00022553"/>
    </source>
</evidence>
<dbReference type="SUPFAM" id="SSF46689">
    <property type="entry name" value="Homeodomain-like"/>
    <property type="match status" value="2"/>
</dbReference>
<dbReference type="InterPro" id="IPR018062">
    <property type="entry name" value="HTH_AraC-typ_CS"/>
</dbReference>
<dbReference type="Gene3D" id="1.10.10.60">
    <property type="entry name" value="Homeodomain-like"/>
    <property type="match status" value="2"/>
</dbReference>
<accession>A0A841U171</accession>
<evidence type="ECO:0000256" key="5">
    <source>
        <dbReference type="ARBA" id="ARBA00023015"/>
    </source>
</evidence>
<evidence type="ECO:0000256" key="1">
    <source>
        <dbReference type="ARBA" id="ARBA00004496"/>
    </source>
</evidence>
<evidence type="ECO:0000256" key="4">
    <source>
        <dbReference type="ARBA" id="ARBA00023012"/>
    </source>
</evidence>
<dbReference type="GO" id="GO:0003700">
    <property type="term" value="F:DNA-binding transcription factor activity"/>
    <property type="evidence" value="ECO:0007669"/>
    <property type="project" value="InterPro"/>
</dbReference>
<dbReference type="InterPro" id="IPR009057">
    <property type="entry name" value="Homeodomain-like_sf"/>
</dbReference>
<evidence type="ECO:0000259" key="10">
    <source>
        <dbReference type="PROSITE" id="PS01124"/>
    </source>
</evidence>
<dbReference type="SMART" id="SM00342">
    <property type="entry name" value="HTH_ARAC"/>
    <property type="match status" value="1"/>
</dbReference>
<evidence type="ECO:0000313" key="13">
    <source>
        <dbReference type="Proteomes" id="UP000553776"/>
    </source>
</evidence>
<feature type="domain" description="Response regulatory" evidence="11">
    <location>
        <begin position="3"/>
        <end position="120"/>
    </location>
</feature>
<evidence type="ECO:0000313" key="12">
    <source>
        <dbReference type="EMBL" id="MBB6693182.1"/>
    </source>
</evidence>
<dbReference type="AlphaFoldDB" id="A0A841U171"/>
<name>A0A841U171_9BACL</name>
<dbReference type="PROSITE" id="PS50110">
    <property type="entry name" value="RESPONSE_REGULATORY"/>
    <property type="match status" value="1"/>
</dbReference>
<reference evidence="12 13" key="1">
    <citation type="submission" date="2020-08" db="EMBL/GenBank/DDBJ databases">
        <title>Cohnella phylogeny.</title>
        <authorList>
            <person name="Dunlap C."/>
        </authorList>
    </citation>
    <scope>NUCLEOTIDE SEQUENCE [LARGE SCALE GENOMIC DNA]</scope>
    <source>
        <strain evidence="12 13">DSM 25239</strain>
    </source>
</reference>
<dbReference type="InterPro" id="IPR001789">
    <property type="entry name" value="Sig_transdc_resp-reg_receiver"/>
</dbReference>
<dbReference type="InterPro" id="IPR051552">
    <property type="entry name" value="HptR"/>
</dbReference>
<feature type="coiled-coil region" evidence="9">
    <location>
        <begin position="109"/>
        <end position="136"/>
    </location>
</feature>
<dbReference type="RefSeq" id="WP_185137164.1">
    <property type="nucleotide sequence ID" value="NZ_JACJVR010000068.1"/>
</dbReference>
<dbReference type="PROSITE" id="PS01124">
    <property type="entry name" value="HTH_ARAC_FAMILY_2"/>
    <property type="match status" value="1"/>
</dbReference>
<dbReference type="InterPro" id="IPR020449">
    <property type="entry name" value="Tscrpt_reg_AraC-type_HTH"/>
</dbReference>
<keyword evidence="7" id="KW-0804">Transcription</keyword>